<dbReference type="RefSeq" id="WP_154433586.1">
    <property type="nucleotide sequence ID" value="NZ_VUNC01000001.1"/>
</dbReference>
<sequence>MRDATNVFPAISASVSRWEELRRAAAAEIQKTRHGSARGVAVLLPLPLVALGLAIGVASGKSGPIGYSTCGWNYWYSLMLPVSVSLQCVSVAGLDARHSLRSVLGLPLDPSLSWWGKVTTCLLLLLTSNAVVLAGSVVVWALGGSAPTPPAGIEAALILTIGFAWMVPASLLLSLRIGTLAGVAIPSLVQIGGGIALWGSDAWWAFVPSAALRLPSAPLGVDPSGIPVAPQSYATYAINGTWWAALALCTVAFVLLSLVGARLARGGGAS</sequence>
<name>A0A6N7XBS0_9ACTN</name>
<keyword evidence="1" id="KW-0812">Transmembrane</keyword>
<organism evidence="2 3">
    <name type="scientific">Olsenella porci</name>
    <dbReference type="NCBI Taxonomy" id="2652279"/>
    <lineage>
        <taxon>Bacteria</taxon>
        <taxon>Bacillati</taxon>
        <taxon>Actinomycetota</taxon>
        <taxon>Coriobacteriia</taxon>
        <taxon>Coriobacteriales</taxon>
        <taxon>Atopobiaceae</taxon>
        <taxon>Olsenella</taxon>
    </lineage>
</organism>
<feature type="transmembrane region" description="Helical" evidence="1">
    <location>
        <begin position="114"/>
        <end position="143"/>
    </location>
</feature>
<dbReference type="InterPro" id="IPR021205">
    <property type="entry name" value="Lanti_perm_SpaE/MutE/EpiE-like"/>
</dbReference>
<feature type="transmembrane region" description="Helical" evidence="1">
    <location>
        <begin position="242"/>
        <end position="264"/>
    </location>
</feature>
<dbReference type="EMBL" id="VUNC01000001">
    <property type="protein sequence ID" value="MST71843.1"/>
    <property type="molecule type" value="Genomic_DNA"/>
</dbReference>
<feature type="transmembrane region" description="Helical" evidence="1">
    <location>
        <begin position="180"/>
        <end position="199"/>
    </location>
</feature>
<evidence type="ECO:0000256" key="1">
    <source>
        <dbReference type="SAM" id="Phobius"/>
    </source>
</evidence>
<comment type="caution">
    <text evidence="2">The sequence shown here is derived from an EMBL/GenBank/DDBJ whole genome shotgun (WGS) entry which is preliminary data.</text>
</comment>
<feature type="transmembrane region" description="Helical" evidence="1">
    <location>
        <begin position="40"/>
        <end position="59"/>
    </location>
</feature>
<dbReference type="CDD" id="cd21807">
    <property type="entry name" value="ABC-2_lan_permease_MutE_EpiE-like"/>
    <property type="match status" value="1"/>
</dbReference>
<evidence type="ECO:0000313" key="3">
    <source>
        <dbReference type="Proteomes" id="UP000469325"/>
    </source>
</evidence>
<gene>
    <name evidence="2" type="ORF">FYJ68_01790</name>
</gene>
<evidence type="ECO:0000313" key="2">
    <source>
        <dbReference type="EMBL" id="MST71843.1"/>
    </source>
</evidence>
<feature type="transmembrane region" description="Helical" evidence="1">
    <location>
        <begin position="155"/>
        <end position="173"/>
    </location>
</feature>
<evidence type="ECO:0008006" key="4">
    <source>
        <dbReference type="Google" id="ProtNLM"/>
    </source>
</evidence>
<dbReference type="AlphaFoldDB" id="A0A6N7XBS0"/>
<keyword evidence="1" id="KW-0472">Membrane</keyword>
<accession>A0A6N7XBS0</accession>
<dbReference type="Proteomes" id="UP000469325">
    <property type="component" value="Unassembled WGS sequence"/>
</dbReference>
<keyword evidence="1" id="KW-1133">Transmembrane helix</keyword>
<reference evidence="2 3" key="1">
    <citation type="submission" date="2019-08" db="EMBL/GenBank/DDBJ databases">
        <title>In-depth cultivation of the pig gut microbiome towards novel bacterial diversity and tailored functional studies.</title>
        <authorList>
            <person name="Wylensek D."/>
            <person name="Hitch T.C.A."/>
            <person name="Clavel T."/>
        </authorList>
    </citation>
    <scope>NUCLEOTIDE SEQUENCE [LARGE SCALE GENOMIC DNA]</scope>
    <source>
        <strain evidence="2 3">CA-Schmier-601-WT-1</strain>
    </source>
</reference>
<keyword evidence="3" id="KW-1185">Reference proteome</keyword>
<feature type="transmembrane region" description="Helical" evidence="1">
    <location>
        <begin position="74"/>
        <end position="94"/>
    </location>
</feature>
<protein>
    <recommendedName>
        <fullName evidence="4">ABC-2 family transporter protein</fullName>
    </recommendedName>
</protein>
<proteinExistence type="predicted"/>